<dbReference type="STRING" id="1617426.TR69_WS6001000307"/>
<keyword evidence="1" id="KW-0812">Transmembrane</keyword>
<keyword evidence="1" id="KW-1133">Transmembrane helix</keyword>
<accession>A0A136M0K3</accession>
<sequence length="152" mass="16149">MKHKAFTMLEIVVVMGVLVAIALVSIPLTVSSIIQTNADAYMRDMTSRFFLQQQLSFSGNGGNDHGIAFDADGITVFTGPSLASATDTAEFGLPSGVAFDETAFGGGATEVVFASGSFRPDVFGYASYTDGTYQHRLQVNSEGLIEYLKTAL</sequence>
<name>A0A136M0K3_9BACT</name>
<keyword evidence="1" id="KW-0472">Membrane</keyword>
<gene>
    <name evidence="2" type="ORF">TR69_WS6001000307</name>
</gene>
<proteinExistence type="predicted"/>
<dbReference type="Proteomes" id="UP000070457">
    <property type="component" value="Unassembled WGS sequence"/>
</dbReference>
<reference evidence="2 3" key="1">
    <citation type="submission" date="2015-02" db="EMBL/GenBank/DDBJ databases">
        <title>Improved understanding of the partial-nitritation anammox process through 23 genomes representing the majority of the microbial community.</title>
        <authorList>
            <person name="Speth D.R."/>
            <person name="In T Zandt M."/>
            <person name="Guerrero Cruz S."/>
            <person name="Jetten M.S."/>
            <person name="Dutilh B.E."/>
        </authorList>
    </citation>
    <scope>NUCLEOTIDE SEQUENCE [LARGE SCALE GENOMIC DNA]</scope>
    <source>
        <strain evidence="2">OLB20</strain>
    </source>
</reference>
<organism evidence="2 3">
    <name type="scientific">candidate division WS6 bacterium OLB20</name>
    <dbReference type="NCBI Taxonomy" id="1617426"/>
    <lineage>
        <taxon>Bacteria</taxon>
        <taxon>Candidatus Dojkabacteria</taxon>
    </lineage>
</organism>
<evidence type="ECO:0008006" key="4">
    <source>
        <dbReference type="Google" id="ProtNLM"/>
    </source>
</evidence>
<comment type="caution">
    <text evidence="2">The sequence shown here is derived from an EMBL/GenBank/DDBJ whole genome shotgun (WGS) entry which is preliminary data.</text>
</comment>
<feature type="transmembrane region" description="Helical" evidence="1">
    <location>
        <begin position="12"/>
        <end position="34"/>
    </location>
</feature>
<evidence type="ECO:0000256" key="1">
    <source>
        <dbReference type="SAM" id="Phobius"/>
    </source>
</evidence>
<dbReference type="AlphaFoldDB" id="A0A136M0K3"/>
<evidence type="ECO:0000313" key="2">
    <source>
        <dbReference type="EMBL" id="KXK27431.1"/>
    </source>
</evidence>
<protein>
    <recommendedName>
        <fullName evidence="4">Prepilin-type N-terminal cleavage/methylation domain-containing protein</fullName>
    </recommendedName>
</protein>
<dbReference type="EMBL" id="JYNZ01000002">
    <property type="protein sequence ID" value="KXK27431.1"/>
    <property type="molecule type" value="Genomic_DNA"/>
</dbReference>
<evidence type="ECO:0000313" key="3">
    <source>
        <dbReference type="Proteomes" id="UP000070457"/>
    </source>
</evidence>